<reference evidence="2 3" key="1">
    <citation type="submission" date="2015-12" db="EMBL/GenBank/DDBJ databases">
        <title>Dictyostelia acquired genes for synthesis and detection of signals that induce cell-type specialization by lateral gene transfer from prokaryotes.</title>
        <authorList>
            <person name="Gloeckner G."/>
            <person name="Schaap P."/>
        </authorList>
    </citation>
    <scope>NUCLEOTIDE SEQUENCE [LARGE SCALE GENOMIC DNA]</scope>
    <source>
        <strain evidence="2 3">TK</strain>
    </source>
</reference>
<sequence>MNFKVEKSENFSGGRNVVAKVNFKVGDLLFKEKSFASIPMKSVLFSNRYCSWCCKKLINVNSGVSQIDEETGEETTITNPESTLSHQCKYGCTLWFCSEECSNQLVHQLECSFVEPVLVSSLKFDCDHSLALLAIRVLLKKSTESDLFDTTVGHLTSQKESFIQQHRGWYEKYEKFCDHFMEGLKSDSADPIITSIFNKDQILDIICSIAVNAFAGLSEIEFNRLPISNGFFYKAALLNHSCEPNTYFSVDGESIEFRLIKETAIDETIYDTYVDLLQPTINRQKTLLQNKNFLCKCSRCLSPSENGRYFSSIKCKKCDIGYLSPKVTQNAQTLQLEQHWSCQNNCSISEDNQSLDKKLLDIQTLLDKQSFQTLQSLEEYKISVENALNELHQNHYLQLQYHLTMTKFYKIFQDLHKAINHCRKLTKLVEIILDHPSGESVDCYFKLGELCENLVFSLSQKINASKSQGITNEITQLGNDIRSLLKECNDSYKKSLELAVLCYGESNIKTLFISDSYNKSKVNKK</sequence>
<dbReference type="InParanoid" id="A0A152A983"/>
<dbReference type="SUPFAM" id="SSF82199">
    <property type="entry name" value="SET domain"/>
    <property type="match status" value="1"/>
</dbReference>
<dbReference type="CDD" id="cd20071">
    <property type="entry name" value="SET_SMYD"/>
    <property type="match status" value="1"/>
</dbReference>
<protein>
    <recommendedName>
        <fullName evidence="1">SET domain-containing protein</fullName>
    </recommendedName>
</protein>
<dbReference type="Proteomes" id="UP000076078">
    <property type="component" value="Unassembled WGS sequence"/>
</dbReference>
<dbReference type="OMA" id="KCFDCAC"/>
<feature type="domain" description="SET" evidence="1">
    <location>
        <begin position="1"/>
        <end position="274"/>
    </location>
</feature>
<proteinExistence type="predicted"/>
<dbReference type="Gene3D" id="1.10.220.160">
    <property type="match status" value="1"/>
</dbReference>
<dbReference type="PROSITE" id="PS50280">
    <property type="entry name" value="SET"/>
    <property type="match status" value="1"/>
</dbReference>
<name>A0A152A983_TIELA</name>
<dbReference type="AlphaFoldDB" id="A0A152A983"/>
<evidence type="ECO:0000259" key="1">
    <source>
        <dbReference type="PROSITE" id="PS50280"/>
    </source>
</evidence>
<comment type="caution">
    <text evidence="2">The sequence shown here is derived from an EMBL/GenBank/DDBJ whole genome shotgun (WGS) entry which is preliminary data.</text>
</comment>
<dbReference type="PANTHER" id="PTHR46455">
    <property type="entry name" value="SET AND MYND DOMAIN CONTAINING, ARTHROPOD-SPECIFIC, MEMBER 4, ISOFORM A"/>
    <property type="match status" value="1"/>
</dbReference>
<dbReference type="Gene3D" id="2.170.270.10">
    <property type="entry name" value="SET domain"/>
    <property type="match status" value="1"/>
</dbReference>
<evidence type="ECO:0000313" key="3">
    <source>
        <dbReference type="Proteomes" id="UP000076078"/>
    </source>
</evidence>
<dbReference type="InterPro" id="IPR046341">
    <property type="entry name" value="SET_dom_sf"/>
</dbReference>
<accession>A0A152A983</accession>
<evidence type="ECO:0000313" key="2">
    <source>
        <dbReference type="EMBL" id="KYR02783.1"/>
    </source>
</evidence>
<dbReference type="PANTHER" id="PTHR46455:SF5">
    <property type="entry name" value="SET AND MYND DOMAIN CONTAINING, ARTHROPOD-SPECIFIC, MEMBER 4, ISOFORM A"/>
    <property type="match status" value="1"/>
</dbReference>
<dbReference type="InterPro" id="IPR053010">
    <property type="entry name" value="SET_SmydA-8"/>
</dbReference>
<dbReference type="FunCoup" id="A0A152A983">
    <property type="interactions" value="21"/>
</dbReference>
<dbReference type="OrthoDB" id="18366at2759"/>
<organism evidence="2 3">
    <name type="scientific">Tieghemostelium lacteum</name>
    <name type="common">Slime mold</name>
    <name type="synonym">Dictyostelium lacteum</name>
    <dbReference type="NCBI Taxonomy" id="361077"/>
    <lineage>
        <taxon>Eukaryota</taxon>
        <taxon>Amoebozoa</taxon>
        <taxon>Evosea</taxon>
        <taxon>Eumycetozoa</taxon>
        <taxon>Dictyostelia</taxon>
        <taxon>Dictyosteliales</taxon>
        <taxon>Raperosteliaceae</taxon>
        <taxon>Tieghemostelium</taxon>
    </lineage>
</organism>
<dbReference type="EMBL" id="LODT01000001">
    <property type="protein sequence ID" value="KYR02783.1"/>
    <property type="molecule type" value="Genomic_DNA"/>
</dbReference>
<gene>
    <name evidence="2" type="ORF">DLAC_00245</name>
</gene>
<dbReference type="STRING" id="361077.A0A152A983"/>
<dbReference type="Gene3D" id="6.10.140.2220">
    <property type="match status" value="1"/>
</dbReference>
<dbReference type="InterPro" id="IPR001214">
    <property type="entry name" value="SET_dom"/>
</dbReference>
<keyword evidence="3" id="KW-1185">Reference proteome</keyword>